<evidence type="ECO:0000313" key="3">
    <source>
        <dbReference type="EMBL" id="QDT54509.1"/>
    </source>
</evidence>
<proteinExistence type="predicted"/>
<evidence type="ECO:0000256" key="2">
    <source>
        <dbReference type="SAM" id="SignalP"/>
    </source>
</evidence>
<feature type="region of interest" description="Disordered" evidence="1">
    <location>
        <begin position="104"/>
        <end position="162"/>
    </location>
</feature>
<gene>
    <name evidence="3" type="ORF">Pan44_25420</name>
</gene>
<sequence length="162" mass="17509" precursor="true">MKAGHSLFVLTASMAFSASSVSAGWFSGEAHYIGRRHDAHFNNRFLQRPCPPYHGWNRPLYGWSSNYRPYYFTPQSYANTPWGYGPHYNETVYHTAAPTPGLNSYGVPVQGTPSSGVNPIATPPMPVTPGPTLAPPATTPPPIPADTPEPTPVPPPPQPGLE</sequence>
<reference evidence="3 4" key="1">
    <citation type="submission" date="2019-02" db="EMBL/GenBank/DDBJ databases">
        <title>Deep-cultivation of Planctomycetes and their phenomic and genomic characterization uncovers novel biology.</title>
        <authorList>
            <person name="Wiegand S."/>
            <person name="Jogler M."/>
            <person name="Boedeker C."/>
            <person name="Pinto D."/>
            <person name="Vollmers J."/>
            <person name="Rivas-Marin E."/>
            <person name="Kohn T."/>
            <person name="Peeters S.H."/>
            <person name="Heuer A."/>
            <person name="Rast P."/>
            <person name="Oberbeckmann S."/>
            <person name="Bunk B."/>
            <person name="Jeske O."/>
            <person name="Meyerdierks A."/>
            <person name="Storesund J.E."/>
            <person name="Kallscheuer N."/>
            <person name="Luecker S."/>
            <person name="Lage O.M."/>
            <person name="Pohl T."/>
            <person name="Merkel B.J."/>
            <person name="Hornburger P."/>
            <person name="Mueller R.-W."/>
            <person name="Bruemmer F."/>
            <person name="Labrenz M."/>
            <person name="Spormann A.M."/>
            <person name="Op den Camp H."/>
            <person name="Overmann J."/>
            <person name="Amann R."/>
            <person name="Jetten M.S.M."/>
            <person name="Mascher T."/>
            <person name="Medema M.H."/>
            <person name="Devos D.P."/>
            <person name="Kaster A.-K."/>
            <person name="Ovreas L."/>
            <person name="Rohde M."/>
            <person name="Galperin M.Y."/>
            <person name="Jogler C."/>
        </authorList>
    </citation>
    <scope>NUCLEOTIDE SEQUENCE [LARGE SCALE GENOMIC DNA]</scope>
    <source>
        <strain evidence="3 4">Pan44</strain>
    </source>
</reference>
<protein>
    <recommendedName>
        <fullName evidence="5">IgA FC receptor</fullName>
    </recommendedName>
</protein>
<name>A0A517SEG1_9PLAN</name>
<feature type="chain" id="PRO_5022215784" description="IgA FC receptor" evidence="2">
    <location>
        <begin position="24"/>
        <end position="162"/>
    </location>
</feature>
<evidence type="ECO:0008006" key="5">
    <source>
        <dbReference type="Google" id="ProtNLM"/>
    </source>
</evidence>
<accession>A0A517SEG1</accession>
<evidence type="ECO:0000313" key="4">
    <source>
        <dbReference type="Proteomes" id="UP000315700"/>
    </source>
</evidence>
<feature type="signal peptide" evidence="2">
    <location>
        <begin position="1"/>
        <end position="23"/>
    </location>
</feature>
<dbReference type="InParanoid" id="A0A517SEG1"/>
<dbReference type="Proteomes" id="UP000315700">
    <property type="component" value="Chromosome"/>
</dbReference>
<evidence type="ECO:0000256" key="1">
    <source>
        <dbReference type="SAM" id="MobiDB-lite"/>
    </source>
</evidence>
<organism evidence="3 4">
    <name type="scientific">Caulifigura coniformis</name>
    <dbReference type="NCBI Taxonomy" id="2527983"/>
    <lineage>
        <taxon>Bacteria</taxon>
        <taxon>Pseudomonadati</taxon>
        <taxon>Planctomycetota</taxon>
        <taxon>Planctomycetia</taxon>
        <taxon>Planctomycetales</taxon>
        <taxon>Planctomycetaceae</taxon>
        <taxon>Caulifigura</taxon>
    </lineage>
</organism>
<keyword evidence="2" id="KW-0732">Signal</keyword>
<dbReference type="AlphaFoldDB" id="A0A517SEG1"/>
<keyword evidence="4" id="KW-1185">Reference proteome</keyword>
<dbReference type="KEGG" id="ccos:Pan44_25420"/>
<feature type="compositionally biased region" description="Pro residues" evidence="1">
    <location>
        <begin position="121"/>
        <end position="162"/>
    </location>
</feature>
<dbReference type="EMBL" id="CP036271">
    <property type="protein sequence ID" value="QDT54509.1"/>
    <property type="molecule type" value="Genomic_DNA"/>
</dbReference>